<sequence>MKSQVQFQDHAEPAVEKVRIRGSRGDLIIEVDDSVAFSKALKNLESELRKAPLFYKDSVARIGFGQTILNAKQKKSIREVCVKFGILYQELATDFREDQKKANALLISRTLRSGQKVQYDGHVVILGDVQPGAEVVASGHIIVWGTLRGVAHAGAGGNQKAFVCSMRLIPVQLRIANFVAVELGGSENQSKKPEIAHIEGDLIVAEEWDAKTFVKMGIVLE</sequence>
<dbReference type="Pfam" id="PF03775">
    <property type="entry name" value="MinC_C"/>
    <property type="match status" value="1"/>
</dbReference>
<keyword evidence="4 6" id="KW-0131">Cell cycle</keyword>
<dbReference type="HAMAP" id="MF_00267">
    <property type="entry name" value="MinC"/>
    <property type="match status" value="1"/>
</dbReference>
<dbReference type="Gene3D" id="3.30.160.540">
    <property type="match status" value="1"/>
</dbReference>
<dbReference type="PANTHER" id="PTHR34108:SF1">
    <property type="entry name" value="SEPTUM SITE-DETERMINING PROTEIN MINC"/>
    <property type="match status" value="1"/>
</dbReference>
<dbReference type="InterPro" id="IPR013033">
    <property type="entry name" value="MinC"/>
</dbReference>
<dbReference type="NCBIfam" id="TIGR01222">
    <property type="entry name" value="minC"/>
    <property type="match status" value="1"/>
</dbReference>
<evidence type="ECO:0000313" key="10">
    <source>
        <dbReference type="Proteomes" id="UP000183245"/>
    </source>
</evidence>
<comment type="subunit">
    <text evidence="5 6">Interacts with MinD and FtsZ.</text>
</comment>
<dbReference type="PANTHER" id="PTHR34108">
    <property type="entry name" value="SEPTUM SITE-DETERMINING PROTEIN MINC"/>
    <property type="match status" value="1"/>
</dbReference>
<dbReference type="STRING" id="1817892.AUK40_04565"/>
<comment type="function">
    <text evidence="6">Cell division inhibitor that blocks the formation of polar Z ring septums. Rapidly oscillates between the poles of the cell to destabilize FtsZ filaments that have formed before they mature into polar Z rings. Prevents FtsZ polymerization.</text>
</comment>
<proteinExistence type="inferred from homology"/>
<evidence type="ECO:0000256" key="6">
    <source>
        <dbReference type="HAMAP-Rule" id="MF_00267"/>
    </source>
</evidence>
<dbReference type="GO" id="GO:0000917">
    <property type="term" value="P:division septum assembly"/>
    <property type="evidence" value="ECO:0007669"/>
    <property type="project" value="UniProtKB-KW"/>
</dbReference>
<dbReference type="InterPro" id="IPR055219">
    <property type="entry name" value="MinC_N_1"/>
</dbReference>
<comment type="caution">
    <text evidence="9">The sequence shown here is derived from an EMBL/GenBank/DDBJ whole genome shotgun (WGS) entry which is preliminary data.</text>
</comment>
<dbReference type="InterPro" id="IPR016098">
    <property type="entry name" value="CAP/MinC_C"/>
</dbReference>
<dbReference type="AlphaFoldDB" id="A0A1J5IZS1"/>
<dbReference type="GO" id="GO:1901891">
    <property type="term" value="P:regulation of cell septum assembly"/>
    <property type="evidence" value="ECO:0007669"/>
    <property type="project" value="InterPro"/>
</dbReference>
<name>A0A1J5IZS1_9BACT</name>
<evidence type="ECO:0000259" key="7">
    <source>
        <dbReference type="Pfam" id="PF03775"/>
    </source>
</evidence>
<keyword evidence="3 6" id="KW-0717">Septation</keyword>
<dbReference type="SUPFAM" id="SSF63848">
    <property type="entry name" value="Cell-division inhibitor MinC, C-terminal domain"/>
    <property type="match status" value="1"/>
</dbReference>
<dbReference type="Gene3D" id="2.160.20.70">
    <property type="match status" value="1"/>
</dbReference>
<dbReference type="Proteomes" id="UP000183245">
    <property type="component" value="Unassembled WGS sequence"/>
</dbReference>
<evidence type="ECO:0000256" key="2">
    <source>
        <dbReference type="ARBA" id="ARBA00022618"/>
    </source>
</evidence>
<dbReference type="InterPro" id="IPR036145">
    <property type="entry name" value="MinC_C_sf"/>
</dbReference>
<feature type="domain" description="Septum formation inhibitor MinC C-terminal" evidence="7">
    <location>
        <begin position="107"/>
        <end position="203"/>
    </location>
</feature>
<dbReference type="InterPro" id="IPR005526">
    <property type="entry name" value="Septum_form_inhib_MinC_C"/>
</dbReference>
<evidence type="ECO:0000256" key="1">
    <source>
        <dbReference type="ARBA" id="ARBA00006291"/>
    </source>
</evidence>
<evidence type="ECO:0000256" key="4">
    <source>
        <dbReference type="ARBA" id="ARBA00023306"/>
    </source>
</evidence>
<evidence type="ECO:0000256" key="5">
    <source>
        <dbReference type="ARBA" id="ARBA00046874"/>
    </source>
</evidence>
<keyword evidence="2 6" id="KW-0132">Cell division</keyword>
<evidence type="ECO:0000259" key="8">
    <source>
        <dbReference type="Pfam" id="PF22642"/>
    </source>
</evidence>
<evidence type="ECO:0000313" key="9">
    <source>
        <dbReference type="EMBL" id="OIP96736.1"/>
    </source>
</evidence>
<dbReference type="EMBL" id="MNZT01000079">
    <property type="protein sequence ID" value="OIP96736.1"/>
    <property type="molecule type" value="Genomic_DNA"/>
</dbReference>
<feature type="domain" description="Septum site-determining protein MinC N-terminal" evidence="8">
    <location>
        <begin position="18"/>
        <end position="80"/>
    </location>
</feature>
<organism evidence="9 10">
    <name type="scientific">Candidatus Wirthbacteria bacterium CG2_30_54_11</name>
    <dbReference type="NCBI Taxonomy" id="1817892"/>
    <lineage>
        <taxon>Bacteria</taxon>
        <taxon>Candidatus Wirthbacteria</taxon>
    </lineage>
</organism>
<comment type="similarity">
    <text evidence="1 6">Belongs to the MinC family.</text>
</comment>
<dbReference type="GO" id="GO:0000902">
    <property type="term" value="P:cell morphogenesis"/>
    <property type="evidence" value="ECO:0007669"/>
    <property type="project" value="InterPro"/>
</dbReference>
<accession>A0A1J5IZS1</accession>
<gene>
    <name evidence="6" type="primary">minC</name>
    <name evidence="9" type="ORF">AUK40_04565</name>
</gene>
<reference evidence="9" key="1">
    <citation type="journal article" date="2016" name="Environ. Microbiol.">
        <title>Genomic resolution of a cold subsurface aquifer community provides metabolic insights for novel microbes adapted to high CO concentrations.</title>
        <authorList>
            <person name="Probst A.J."/>
            <person name="Castelle C.J."/>
            <person name="Singh A."/>
            <person name="Brown C.T."/>
            <person name="Anantharaman K."/>
            <person name="Sharon I."/>
            <person name="Hug L.A."/>
            <person name="Burstein D."/>
            <person name="Emerson J.B."/>
            <person name="Thomas B.C."/>
            <person name="Banfield J.F."/>
        </authorList>
    </citation>
    <scope>NUCLEOTIDE SEQUENCE [LARGE SCALE GENOMIC DNA]</scope>
    <source>
        <strain evidence="9">CG2_30_54_11</strain>
    </source>
</reference>
<evidence type="ECO:0000256" key="3">
    <source>
        <dbReference type="ARBA" id="ARBA00023210"/>
    </source>
</evidence>
<protein>
    <recommendedName>
        <fullName evidence="6">Probable septum site-determining protein MinC</fullName>
    </recommendedName>
</protein>
<dbReference type="Pfam" id="PF22642">
    <property type="entry name" value="MinC_N_1"/>
    <property type="match status" value="1"/>
</dbReference>